<keyword evidence="4" id="KW-1185">Reference proteome</keyword>
<evidence type="ECO:0000256" key="1">
    <source>
        <dbReference type="SAM" id="MobiDB-lite"/>
    </source>
</evidence>
<protein>
    <submittedName>
        <fullName evidence="3">Uncharacterized protein</fullName>
    </submittedName>
</protein>
<proteinExistence type="predicted"/>
<name>A0A7Y6I889_9ACTN</name>
<reference evidence="3 4" key="1">
    <citation type="submission" date="2020-06" db="EMBL/GenBank/DDBJ databases">
        <title>Nonomuraea sp. SMC257, a novel actinomycete isolated from soil.</title>
        <authorList>
            <person name="Chanama M."/>
        </authorList>
    </citation>
    <scope>NUCLEOTIDE SEQUENCE [LARGE SCALE GENOMIC DNA]</scope>
    <source>
        <strain evidence="3 4">SMC257</strain>
    </source>
</reference>
<dbReference type="Proteomes" id="UP000586042">
    <property type="component" value="Unassembled WGS sequence"/>
</dbReference>
<accession>A0A7Y6I889</accession>
<dbReference type="EMBL" id="JABWGN010000006">
    <property type="protein sequence ID" value="NUW32963.1"/>
    <property type="molecule type" value="Genomic_DNA"/>
</dbReference>
<evidence type="ECO:0000313" key="4">
    <source>
        <dbReference type="Proteomes" id="UP000586042"/>
    </source>
</evidence>
<sequence>MPALEDRLHQVMADETARLHAAPDLAERVIRSARRRRMRARIAALTGALAVAAATPLYLTAAPAAGPAPVVAETPAPPAIDDTPAPRSAPPDLGDLGDGKAFGHVKVGYLPPRLQWGHRSWDYGDVYSTSWNYDGDEHGPYCVHIMVFEDQAVQKLDDEVQGYRAEGEGEEVTVGGRTGYTVVANVGEDGGKGTPTLFLTMGERRRARIMLSPLYADDLGGAEAVDRELRRIAEGLTADDQPALGRRLAGD</sequence>
<dbReference type="AlphaFoldDB" id="A0A7Y6I889"/>
<organism evidence="3 4">
    <name type="scientific">Nonomuraea montanisoli</name>
    <dbReference type="NCBI Taxonomy" id="2741721"/>
    <lineage>
        <taxon>Bacteria</taxon>
        <taxon>Bacillati</taxon>
        <taxon>Actinomycetota</taxon>
        <taxon>Actinomycetes</taxon>
        <taxon>Streptosporangiales</taxon>
        <taxon>Streptosporangiaceae</taxon>
        <taxon>Nonomuraea</taxon>
    </lineage>
</organism>
<evidence type="ECO:0000313" key="3">
    <source>
        <dbReference type="EMBL" id="NUW32963.1"/>
    </source>
</evidence>
<dbReference type="RefSeq" id="WP_175590423.1">
    <property type="nucleotide sequence ID" value="NZ_JABWGN010000006.1"/>
</dbReference>
<comment type="caution">
    <text evidence="3">The sequence shown here is derived from an EMBL/GenBank/DDBJ whole genome shotgun (WGS) entry which is preliminary data.</text>
</comment>
<keyword evidence="2" id="KW-1133">Transmembrane helix</keyword>
<feature type="compositionally biased region" description="Low complexity" evidence="1">
    <location>
        <begin position="70"/>
        <end position="86"/>
    </location>
</feature>
<feature type="region of interest" description="Disordered" evidence="1">
    <location>
        <begin position="70"/>
        <end position="94"/>
    </location>
</feature>
<keyword evidence="2" id="KW-0812">Transmembrane</keyword>
<evidence type="ECO:0000256" key="2">
    <source>
        <dbReference type="SAM" id="Phobius"/>
    </source>
</evidence>
<gene>
    <name evidence="3" type="ORF">HTZ77_16190</name>
</gene>
<feature type="transmembrane region" description="Helical" evidence="2">
    <location>
        <begin position="40"/>
        <end position="59"/>
    </location>
</feature>
<keyword evidence="2" id="KW-0472">Membrane</keyword>